<dbReference type="RefSeq" id="WP_173414194.1">
    <property type="nucleotide sequence ID" value="NZ_CP054139.1"/>
</dbReference>
<dbReference type="EMBL" id="CP054139">
    <property type="protein sequence ID" value="QKJ29502.1"/>
    <property type="molecule type" value="Genomic_DNA"/>
</dbReference>
<evidence type="ECO:0000313" key="2">
    <source>
        <dbReference type="Proteomes" id="UP000505355"/>
    </source>
</evidence>
<organism evidence="1 2">
    <name type="scientific">Mucilaginibacter mali</name>
    <dbReference type="NCBI Taxonomy" id="2740462"/>
    <lineage>
        <taxon>Bacteria</taxon>
        <taxon>Pseudomonadati</taxon>
        <taxon>Bacteroidota</taxon>
        <taxon>Sphingobacteriia</taxon>
        <taxon>Sphingobacteriales</taxon>
        <taxon>Sphingobacteriaceae</taxon>
        <taxon>Mucilaginibacter</taxon>
    </lineage>
</organism>
<dbReference type="AlphaFoldDB" id="A0A7D4UJR3"/>
<accession>A0A7D4UJR3</accession>
<dbReference type="KEGG" id="mmab:HQ865_06950"/>
<proteinExistence type="predicted"/>
<reference evidence="1 2" key="1">
    <citation type="submission" date="2020-05" db="EMBL/GenBank/DDBJ databases">
        <title>Mucilaginibacter mali sp. nov.</title>
        <authorList>
            <person name="Kim H.S."/>
            <person name="Lee K.C."/>
            <person name="Suh M.K."/>
            <person name="Kim J.-S."/>
            <person name="Han K.-I."/>
            <person name="Eom M.K."/>
            <person name="Shin Y.K."/>
            <person name="Lee J.-S."/>
        </authorList>
    </citation>
    <scope>NUCLEOTIDE SEQUENCE [LARGE SCALE GENOMIC DNA]</scope>
    <source>
        <strain evidence="1 2">G2-14</strain>
    </source>
</reference>
<evidence type="ECO:0008006" key="3">
    <source>
        <dbReference type="Google" id="ProtNLM"/>
    </source>
</evidence>
<evidence type="ECO:0000313" key="1">
    <source>
        <dbReference type="EMBL" id="QKJ29502.1"/>
    </source>
</evidence>
<keyword evidence="2" id="KW-1185">Reference proteome</keyword>
<sequence length="151" mass="17234">MKYLKITLIVFAIAIFFYSCGTKCDGVACTTSPPVMILDFRDKAGRDLLNPTTPFHYDTLRMKLLNASGLISFIKQGTVAPNKERIKMVLNWSMGENITYLKLTDNDQDTIFTNYQKTTAGCCANYQLQLFKYNTKTYTDSVANRYFTINK</sequence>
<protein>
    <recommendedName>
        <fullName evidence="3">Lipoprotein</fullName>
    </recommendedName>
</protein>
<dbReference type="PROSITE" id="PS51257">
    <property type="entry name" value="PROKAR_LIPOPROTEIN"/>
    <property type="match status" value="1"/>
</dbReference>
<dbReference type="Proteomes" id="UP000505355">
    <property type="component" value="Chromosome"/>
</dbReference>
<name>A0A7D4UJR3_9SPHI</name>
<gene>
    <name evidence="1" type="ORF">HQ865_06950</name>
</gene>